<name>A0AAW2GLV6_9HYME</name>
<dbReference type="EMBL" id="JADYXP020000003">
    <property type="protein sequence ID" value="KAL0128573.1"/>
    <property type="molecule type" value="Genomic_DNA"/>
</dbReference>
<dbReference type="InterPro" id="IPR036397">
    <property type="entry name" value="RNaseH_sf"/>
</dbReference>
<dbReference type="EC" id="2.7.7.49" evidence="1"/>
<dbReference type="InterPro" id="IPR041588">
    <property type="entry name" value="Integrase_H2C2"/>
</dbReference>
<feature type="region of interest" description="Disordered" evidence="2">
    <location>
        <begin position="1"/>
        <end position="128"/>
    </location>
</feature>
<dbReference type="GO" id="GO:0003676">
    <property type="term" value="F:nucleic acid binding"/>
    <property type="evidence" value="ECO:0007669"/>
    <property type="project" value="InterPro"/>
</dbReference>
<dbReference type="InterPro" id="IPR012337">
    <property type="entry name" value="RNaseH-like_sf"/>
</dbReference>
<dbReference type="SUPFAM" id="SSF53098">
    <property type="entry name" value="Ribonuclease H-like"/>
    <property type="match status" value="1"/>
</dbReference>
<feature type="compositionally biased region" description="Basic and acidic residues" evidence="2">
    <location>
        <begin position="76"/>
        <end position="113"/>
    </location>
</feature>
<evidence type="ECO:0000256" key="2">
    <source>
        <dbReference type="SAM" id="MobiDB-lite"/>
    </source>
</evidence>
<evidence type="ECO:0000259" key="3">
    <source>
        <dbReference type="PROSITE" id="PS50994"/>
    </source>
</evidence>
<dbReference type="FunFam" id="1.10.340.70:FF:000001">
    <property type="entry name" value="Retrovirus-related Pol polyprotein from transposon gypsy-like Protein"/>
    <property type="match status" value="1"/>
</dbReference>
<gene>
    <name evidence="4" type="ORF">PUN28_003728</name>
</gene>
<sequence>MLEESDNDSEEDDDYKLYLSDEEEIEKEINKNEISKNDSIPFTEQELNEPSQEIVEKALIHDPPTERRIQTRSQMAKKERMEKLKENIIEKENEQIEEPEIQKEDPDEGKSDDGSESESEMDESKNLPVITDIQDIPNNIIETRDLLFLRKDNITYFTDIEGNPLDSGSQKLFERNELPKIKTLALGEAQPIKYKKHYHIILPISEGVREGPTLTLQHVSTAIKNLRAISEELNLQTISIAKTDLVNNVPWSEIKNLLHIIFLNSPTKLIICNGSIKYPPRDLRSSIIGEMHCSPTGGHRGVNKTYNRIKHKYYWENLKQEVQLYIQQCLQCQLKKLVRVKTKQPMLITDTPGTSFDKIAMDIVGPLPRTDRGNEYILTMQDQLTKFCMGIPLQNQTSETIAEVFVDRFICVLGAPKAILTDQGRNFVSELIKKVAKIFRIRKFRTTAFHPQSNGSLERSHHALGEYLKQYANEQKEWDKWVGLAMFNYNTCVHEATRHTPYELVFGKIARVPTDEPLGPEEKLASYDDYLIGLVTQLHNLQTNAFKNVTEAKEKSKKLYDRKINPKTFKPGDYVFLLKGPKPGKFGNQYTGPHEVLEILNKNNMDSRFKWIIGAIVFMHVSEINGIIGYDCGSANLNITTLSLLDVENCNIPLTQPQVDRTYIQLLQISKFEGLQVIQCKVSINRHVYYCGMHSHTSIVTNGQAEYVFETTADQCKKMHATGSFSFSTYTHVYGLKVNQTIMRPVTLAGTTSMDGQCSGSYYSDPYGSWHNVVVQAIITITLTTHQATVNLETNQIRLRSGTACTYADNNCIDIDGGYTFWQTLPTDYCKFNNYDILYEGYANRMLDTLYEKPQIVYSLSTNDVTFALTKTGEEPLCGYTLIKTEHPKLLILETTKGESFARKRPLPVENLDIFTYVNSKFVYVEKHIRSQMNSLYRDVLKQRCNLGQQVLKNALSIAVNSPDEFAYQIMKGPGYMAVISGEVVHIIKCTPVDVKIQHVKECYSELPVLRSNDTYFLSPRTHILTKTGTQISCNRVIPPMYFLNDGWYRMIPTPERTLPPITIKPMTKPTWHYTNPGSLAASGIYSEKDLEHLRDHIMFPAERPALLNTVARGVMGEATSIHGGLISNLMDEASIEKVATSAWNKMWSKFLIFGNVSAGMLGIFLCIRGIKLILDTLVHGYALHTVYGWSLYLIGAIWDSLTQLLLHLGEKRPRYEKPSAPVMPEQENLKQIQNDLYPVEESGTNHEADTERHYPLLPARENATYSLGLKH</sequence>
<proteinExistence type="predicted"/>
<dbReference type="PANTHER" id="PTHR37984:SF15">
    <property type="entry name" value="INTEGRASE CATALYTIC DOMAIN-CONTAINING PROTEIN"/>
    <property type="match status" value="1"/>
</dbReference>
<dbReference type="Pfam" id="PF00665">
    <property type="entry name" value="rve"/>
    <property type="match status" value="1"/>
</dbReference>
<dbReference type="PANTHER" id="PTHR37984">
    <property type="entry name" value="PROTEIN CBG26694"/>
    <property type="match status" value="1"/>
</dbReference>
<reference evidence="4 5" key="1">
    <citation type="submission" date="2023-03" db="EMBL/GenBank/DDBJ databases">
        <title>High recombination rates correlate with genetic variation in Cardiocondyla obscurior ants.</title>
        <authorList>
            <person name="Errbii M."/>
        </authorList>
    </citation>
    <scope>NUCLEOTIDE SEQUENCE [LARGE SCALE GENOMIC DNA]</scope>
    <source>
        <strain evidence="4">Alpha-2009</strain>
        <tissue evidence="4">Whole body</tissue>
    </source>
</reference>
<dbReference type="GO" id="GO:0003964">
    <property type="term" value="F:RNA-directed DNA polymerase activity"/>
    <property type="evidence" value="ECO:0007669"/>
    <property type="project" value="UniProtKB-EC"/>
</dbReference>
<feature type="domain" description="Integrase catalytic" evidence="3">
    <location>
        <begin position="348"/>
        <end position="509"/>
    </location>
</feature>
<dbReference type="Proteomes" id="UP001430953">
    <property type="component" value="Unassembled WGS sequence"/>
</dbReference>
<evidence type="ECO:0000313" key="5">
    <source>
        <dbReference type="Proteomes" id="UP001430953"/>
    </source>
</evidence>
<accession>A0AAW2GLV6</accession>
<organism evidence="4 5">
    <name type="scientific">Cardiocondyla obscurior</name>
    <dbReference type="NCBI Taxonomy" id="286306"/>
    <lineage>
        <taxon>Eukaryota</taxon>
        <taxon>Metazoa</taxon>
        <taxon>Ecdysozoa</taxon>
        <taxon>Arthropoda</taxon>
        <taxon>Hexapoda</taxon>
        <taxon>Insecta</taxon>
        <taxon>Pterygota</taxon>
        <taxon>Neoptera</taxon>
        <taxon>Endopterygota</taxon>
        <taxon>Hymenoptera</taxon>
        <taxon>Apocrita</taxon>
        <taxon>Aculeata</taxon>
        <taxon>Formicoidea</taxon>
        <taxon>Formicidae</taxon>
        <taxon>Myrmicinae</taxon>
        <taxon>Cardiocondyla</taxon>
    </lineage>
</organism>
<evidence type="ECO:0000256" key="1">
    <source>
        <dbReference type="ARBA" id="ARBA00012493"/>
    </source>
</evidence>
<dbReference type="Gene3D" id="1.10.340.70">
    <property type="match status" value="1"/>
</dbReference>
<dbReference type="PROSITE" id="PS50994">
    <property type="entry name" value="INTEGRASE"/>
    <property type="match status" value="1"/>
</dbReference>
<evidence type="ECO:0000313" key="4">
    <source>
        <dbReference type="EMBL" id="KAL0128573.1"/>
    </source>
</evidence>
<dbReference type="Pfam" id="PF17921">
    <property type="entry name" value="Integrase_H2C2"/>
    <property type="match status" value="1"/>
</dbReference>
<feature type="compositionally biased region" description="Basic and acidic residues" evidence="2">
    <location>
        <begin position="54"/>
        <end position="69"/>
    </location>
</feature>
<protein>
    <recommendedName>
        <fullName evidence="1">RNA-directed DNA polymerase</fullName>
        <ecNumber evidence="1">2.7.7.49</ecNumber>
    </recommendedName>
</protein>
<dbReference type="InterPro" id="IPR001584">
    <property type="entry name" value="Integrase_cat-core"/>
</dbReference>
<dbReference type="Gene3D" id="3.30.420.10">
    <property type="entry name" value="Ribonuclease H-like superfamily/Ribonuclease H"/>
    <property type="match status" value="1"/>
</dbReference>
<feature type="compositionally biased region" description="Basic and acidic residues" evidence="2">
    <location>
        <begin position="27"/>
        <end position="36"/>
    </location>
</feature>
<dbReference type="InterPro" id="IPR050951">
    <property type="entry name" value="Retrovirus_Pol_polyprotein"/>
</dbReference>
<dbReference type="FunFam" id="3.30.420.10:FF:000032">
    <property type="entry name" value="Retrovirus-related Pol polyprotein from transposon 297-like Protein"/>
    <property type="match status" value="1"/>
</dbReference>
<dbReference type="GO" id="GO:0015074">
    <property type="term" value="P:DNA integration"/>
    <property type="evidence" value="ECO:0007669"/>
    <property type="project" value="InterPro"/>
</dbReference>
<feature type="compositionally biased region" description="Acidic residues" evidence="2">
    <location>
        <begin position="1"/>
        <end position="26"/>
    </location>
</feature>
<dbReference type="Pfam" id="PF24664">
    <property type="entry name" value="Monjiviricetes_fusion"/>
    <property type="match status" value="1"/>
</dbReference>
<comment type="caution">
    <text evidence="4">The sequence shown here is derived from an EMBL/GenBank/DDBJ whole genome shotgun (WGS) entry which is preliminary data.</text>
</comment>
<keyword evidence="5" id="KW-1185">Reference proteome</keyword>
<dbReference type="AlphaFoldDB" id="A0AAW2GLV6"/>